<protein>
    <submittedName>
        <fullName evidence="25">Acid-sensing (Proton-gated) ion channel 1b</fullName>
    </submittedName>
</protein>
<dbReference type="Gene3D" id="1.10.287.820">
    <property type="entry name" value="Acid-sensing ion channel domain"/>
    <property type="match status" value="1"/>
</dbReference>
<keyword evidence="4" id="KW-0894">Sodium channel</keyword>
<evidence type="ECO:0000256" key="2">
    <source>
        <dbReference type="ARBA" id="ARBA00004651"/>
    </source>
</evidence>
<keyword evidence="15" id="KW-0628">Postsynaptic cell membrane</keyword>
<dbReference type="FunFam" id="1.10.287.820:FF:000001">
    <property type="entry name" value="acid-sensing ion channel 1 isoform X2"/>
    <property type="match status" value="1"/>
</dbReference>
<dbReference type="PRINTS" id="PR01078">
    <property type="entry name" value="AMINACHANNEL"/>
</dbReference>
<dbReference type="GO" id="GO:0045211">
    <property type="term" value="C:postsynaptic membrane"/>
    <property type="evidence" value="ECO:0007669"/>
    <property type="project" value="UniProtKB-SubCell"/>
</dbReference>
<dbReference type="PANTHER" id="PTHR11690:SF170">
    <property type="entry name" value="ACID-SENSING ION CHANNEL 1"/>
    <property type="match status" value="1"/>
</dbReference>
<comment type="subcellular location">
    <subcellularLocation>
        <location evidence="2">Cell membrane</location>
        <topology evidence="2">Multi-pass membrane protein</topology>
    </subcellularLocation>
    <subcellularLocation>
        <location evidence="1">Cell projection</location>
        <location evidence="1">Dendrite</location>
    </subcellularLocation>
    <subcellularLocation>
        <location evidence="18">Postsynaptic cell membrane</location>
    </subcellularLocation>
</comment>
<evidence type="ECO:0000256" key="14">
    <source>
        <dbReference type="ARBA" id="ARBA00023201"/>
    </source>
</evidence>
<evidence type="ECO:0000256" key="5">
    <source>
        <dbReference type="ARBA" id="ARBA00022475"/>
    </source>
</evidence>
<evidence type="ECO:0000256" key="24">
    <source>
        <dbReference type="SAM" id="Phobius"/>
    </source>
</evidence>
<dbReference type="EMBL" id="HADX01006581">
    <property type="protein sequence ID" value="SBP28813.1"/>
    <property type="molecule type" value="Transcribed_RNA"/>
</dbReference>
<dbReference type="Gene3D" id="1.10.287.770">
    <property type="entry name" value="YojJ-like"/>
    <property type="match status" value="2"/>
</dbReference>
<evidence type="ECO:0000256" key="13">
    <source>
        <dbReference type="ARBA" id="ARBA00023180"/>
    </source>
</evidence>
<dbReference type="PROSITE" id="PS01206">
    <property type="entry name" value="ASC"/>
    <property type="match status" value="1"/>
</dbReference>
<evidence type="ECO:0000256" key="1">
    <source>
        <dbReference type="ARBA" id="ARBA00004279"/>
    </source>
</evidence>
<comment type="catalytic activity">
    <reaction evidence="19">
        <text>K(+)(in) = K(+)(out)</text>
        <dbReference type="Rhea" id="RHEA:29463"/>
        <dbReference type="ChEBI" id="CHEBI:29103"/>
    </reaction>
</comment>
<evidence type="ECO:0000256" key="7">
    <source>
        <dbReference type="ARBA" id="ARBA00022989"/>
    </source>
</evidence>
<dbReference type="Pfam" id="PF00858">
    <property type="entry name" value="ASC"/>
    <property type="match status" value="1"/>
</dbReference>
<dbReference type="NCBIfam" id="TIGR00859">
    <property type="entry name" value="ENaC"/>
    <property type="match status" value="1"/>
</dbReference>
<evidence type="ECO:0000256" key="3">
    <source>
        <dbReference type="ARBA" id="ARBA00022448"/>
    </source>
</evidence>
<dbReference type="GO" id="GO:0015280">
    <property type="term" value="F:ligand-gated sodium channel activity"/>
    <property type="evidence" value="ECO:0007669"/>
    <property type="project" value="InterPro"/>
</dbReference>
<keyword evidence="12" id="KW-1015">Disulfide bond</keyword>
<comment type="similarity">
    <text evidence="22">Belongs to the amiloride-sensitive sodium channel (TC 1.A.6) family. ASIC1 subfamily.</text>
</comment>
<keyword evidence="11 24" id="KW-0472">Membrane</keyword>
<dbReference type="GO" id="GO:0030425">
    <property type="term" value="C:dendrite"/>
    <property type="evidence" value="ECO:0007669"/>
    <property type="project" value="UniProtKB-SubCell"/>
</dbReference>
<evidence type="ECO:0000256" key="12">
    <source>
        <dbReference type="ARBA" id="ARBA00023157"/>
    </source>
</evidence>
<evidence type="ECO:0000256" key="16">
    <source>
        <dbReference type="ARBA" id="ARBA00023273"/>
    </source>
</evidence>
<keyword evidence="6 24" id="KW-0812">Transmembrane</keyword>
<keyword evidence="9" id="KW-0915">Sodium</keyword>
<evidence type="ECO:0000256" key="23">
    <source>
        <dbReference type="ARBA" id="ARBA00044635"/>
    </source>
</evidence>
<keyword evidence="14" id="KW-0739">Sodium transport</keyword>
<keyword evidence="8" id="KW-0770">Synapse</keyword>
<evidence type="ECO:0000256" key="18">
    <source>
        <dbReference type="ARBA" id="ARBA00034100"/>
    </source>
</evidence>
<keyword evidence="7 24" id="KW-1133">Transmembrane helix</keyword>
<evidence type="ECO:0000256" key="10">
    <source>
        <dbReference type="ARBA" id="ARBA00023065"/>
    </source>
</evidence>
<evidence type="ECO:0000256" key="15">
    <source>
        <dbReference type="ARBA" id="ARBA00023257"/>
    </source>
</evidence>
<dbReference type="AlphaFoldDB" id="A0A1A7YF02"/>
<gene>
    <name evidence="25" type="primary">ASIC1B</name>
</gene>
<evidence type="ECO:0000256" key="22">
    <source>
        <dbReference type="ARBA" id="ARBA00038517"/>
    </source>
</evidence>
<dbReference type="PANTHER" id="PTHR11690">
    <property type="entry name" value="AMILORIDE-SENSITIVE SODIUM CHANNEL-RELATED"/>
    <property type="match status" value="1"/>
</dbReference>
<name>A0A1A7YF02_9TELE</name>
<dbReference type="InterPro" id="IPR020903">
    <property type="entry name" value="ENaC_CS"/>
</dbReference>
<dbReference type="InterPro" id="IPR001873">
    <property type="entry name" value="ENaC"/>
</dbReference>
<keyword evidence="16" id="KW-0966">Cell projection</keyword>
<keyword evidence="10" id="KW-0406">Ion transport</keyword>
<keyword evidence="13" id="KW-0325">Glycoprotein</keyword>
<keyword evidence="3" id="KW-0813">Transport</keyword>
<evidence type="ECO:0000313" key="25">
    <source>
        <dbReference type="EMBL" id="SBP28813.1"/>
    </source>
</evidence>
<dbReference type="FunFam" id="1.10.287.770:FF:000001">
    <property type="entry name" value="Acid-sensing ion channel subunit 1"/>
    <property type="match status" value="1"/>
</dbReference>
<reference evidence="25" key="2">
    <citation type="submission" date="2016-06" db="EMBL/GenBank/DDBJ databases">
        <title>The genome of a short-lived fish provides insights into sex chromosome evolution and the genetic control of aging.</title>
        <authorList>
            <person name="Reichwald K."/>
            <person name="Felder M."/>
            <person name="Petzold A."/>
            <person name="Koch P."/>
            <person name="Groth M."/>
            <person name="Platzer M."/>
        </authorList>
    </citation>
    <scope>NUCLEOTIDE SEQUENCE</scope>
    <source>
        <tissue evidence="25">Brain</tissue>
    </source>
</reference>
<keyword evidence="5" id="KW-1003">Cell membrane</keyword>
<keyword evidence="17" id="KW-0407">Ion channel</keyword>
<evidence type="ECO:0000256" key="9">
    <source>
        <dbReference type="ARBA" id="ARBA00023053"/>
    </source>
</evidence>
<dbReference type="FunFam" id="1.10.3590.10:FF:000002">
    <property type="entry name" value="acid-sensing ion channel 1 isoform X2"/>
    <property type="match status" value="1"/>
</dbReference>
<sequence length="522" mass="59850">MDMKADSEDMDYQSPAPIEVFATRSTLHGISHMFTYERKYVKRSLWIVFFLVSVGVLMMVCVDRVQFYFEYPHVTKLDEVAAPMIVFPAITICNLNSFRFSRVTRNDLYHAGELLALLNGRYEIRDPHFVEENVLQILKEKTDFDTYKPRPFNMREFYDRTGHDIKDMLLACSYRGSECSAEQFKVIFTRYGKCYTFNSGLDGQPLKVTTKGGMGNGLELMLDIQQDEYLPVWGETDETSFEAGIKVQIHTQDEPPFIDQLGFGVAPGFQTFVSCQEQRLTYLPPPWGDCKSTPMNSDFFSSYSITACRIDCETRYLVENCNCRMVHMPGDAPYCTPEQYKECADPALDFLVEKDNDYCVCETPCNMTRYGKELSFVKIPSKASAKYLAKKYNKTEQYIADNILVLDIYFEALNYETIEQKKAYELAGLLGDIGGQMGLFIGASILTVLELFDYLYEVIKYKMCRCMKKKHKGRSNNDRGAVLSLDDVKHHAPCENLHTPSTYPGNMLPHHPGQGNFEDFTC</sequence>
<evidence type="ECO:0000256" key="6">
    <source>
        <dbReference type="ARBA" id="ARBA00022692"/>
    </source>
</evidence>
<comment type="catalytic activity">
    <reaction evidence="23">
        <text>Li(+)(in) = Li(+)(out)</text>
        <dbReference type="Rhea" id="RHEA:78551"/>
        <dbReference type="ChEBI" id="CHEBI:49713"/>
    </reaction>
</comment>
<dbReference type="Gene3D" id="1.10.3590.10">
    <property type="entry name" value="acid-sensing ion channel 1 domain"/>
    <property type="match status" value="2"/>
</dbReference>
<evidence type="ECO:0000256" key="11">
    <source>
        <dbReference type="ARBA" id="ARBA00023136"/>
    </source>
</evidence>
<comment type="catalytic activity">
    <reaction evidence="21">
        <text>Ca(2+)(in) = Ca(2+)(out)</text>
        <dbReference type="Rhea" id="RHEA:29671"/>
        <dbReference type="ChEBI" id="CHEBI:29108"/>
    </reaction>
</comment>
<evidence type="ECO:0000256" key="4">
    <source>
        <dbReference type="ARBA" id="ARBA00022461"/>
    </source>
</evidence>
<reference evidence="25" key="1">
    <citation type="submission" date="2016-05" db="EMBL/GenBank/DDBJ databases">
        <authorList>
            <person name="Lavstsen T."/>
            <person name="Jespersen J.S."/>
        </authorList>
    </citation>
    <scope>NUCLEOTIDE SEQUENCE</scope>
    <source>
        <tissue evidence="25">Brain</tissue>
    </source>
</reference>
<feature type="transmembrane region" description="Helical" evidence="24">
    <location>
        <begin position="45"/>
        <end position="68"/>
    </location>
</feature>
<comment type="catalytic activity">
    <reaction evidence="20">
        <text>Na(+)(in) = Na(+)(out)</text>
        <dbReference type="Rhea" id="RHEA:34963"/>
        <dbReference type="ChEBI" id="CHEBI:29101"/>
    </reaction>
</comment>
<evidence type="ECO:0000256" key="19">
    <source>
        <dbReference type="ARBA" id="ARBA00034430"/>
    </source>
</evidence>
<evidence type="ECO:0000256" key="8">
    <source>
        <dbReference type="ARBA" id="ARBA00023018"/>
    </source>
</evidence>
<organism evidence="25">
    <name type="scientific">Iconisemion striatum</name>
    <dbReference type="NCBI Taxonomy" id="60296"/>
    <lineage>
        <taxon>Eukaryota</taxon>
        <taxon>Metazoa</taxon>
        <taxon>Chordata</taxon>
        <taxon>Craniata</taxon>
        <taxon>Vertebrata</taxon>
        <taxon>Euteleostomi</taxon>
        <taxon>Actinopterygii</taxon>
        <taxon>Neopterygii</taxon>
        <taxon>Teleostei</taxon>
        <taxon>Neoteleostei</taxon>
        <taxon>Acanthomorphata</taxon>
        <taxon>Ovalentaria</taxon>
        <taxon>Atherinomorphae</taxon>
        <taxon>Cyprinodontiformes</taxon>
        <taxon>Nothobranchiidae</taxon>
        <taxon>Iconisemion</taxon>
    </lineage>
</organism>
<evidence type="ECO:0000256" key="20">
    <source>
        <dbReference type="ARBA" id="ARBA00036239"/>
    </source>
</evidence>
<evidence type="ECO:0000256" key="17">
    <source>
        <dbReference type="ARBA" id="ARBA00023303"/>
    </source>
</evidence>
<proteinExistence type="inferred from homology"/>
<accession>A0A1A7YF02</accession>
<evidence type="ECO:0000256" key="21">
    <source>
        <dbReference type="ARBA" id="ARBA00036634"/>
    </source>
</evidence>
<dbReference type="InterPro" id="IPR004724">
    <property type="entry name" value="ENaC_chordates"/>
</dbReference>